<dbReference type="Pfam" id="PF00383">
    <property type="entry name" value="dCMP_cyt_deam_1"/>
    <property type="match status" value="1"/>
</dbReference>
<dbReference type="InterPro" id="IPR016473">
    <property type="entry name" value="dCMP_deaminase"/>
</dbReference>
<dbReference type="EMBL" id="PYNS01000008">
    <property type="protein sequence ID" value="PSV11131.1"/>
    <property type="molecule type" value="Genomic_DNA"/>
</dbReference>
<protein>
    <submittedName>
        <fullName evidence="5">Deoxycytidylate deaminase</fullName>
    </submittedName>
</protein>
<proteinExistence type="predicted"/>
<evidence type="ECO:0000256" key="2">
    <source>
        <dbReference type="PIRSR" id="PIRSR006019-1"/>
    </source>
</evidence>
<dbReference type="PANTHER" id="PTHR11086:SF18">
    <property type="entry name" value="DEOXYCYTIDYLATE DEAMINASE"/>
    <property type="match status" value="1"/>
</dbReference>
<evidence type="ECO:0000259" key="4">
    <source>
        <dbReference type="PROSITE" id="PS51747"/>
    </source>
</evidence>
<organism evidence="5 6">
    <name type="scientific">Photobacterium leiognathi subsp. mandapamensis</name>
    <name type="common">Photobacterium mandapamensis</name>
    <dbReference type="NCBI Taxonomy" id="48408"/>
    <lineage>
        <taxon>Bacteria</taxon>
        <taxon>Pseudomonadati</taxon>
        <taxon>Pseudomonadota</taxon>
        <taxon>Gammaproteobacteria</taxon>
        <taxon>Vibrionales</taxon>
        <taxon>Vibrionaceae</taxon>
        <taxon>Photobacterium</taxon>
    </lineage>
</organism>
<feature type="binding site" evidence="3">
    <location>
        <position position="67"/>
    </location>
    <ligand>
        <name>Zn(2+)</name>
        <dbReference type="ChEBI" id="CHEBI:29105"/>
        <note>catalytic</note>
    </ligand>
</feature>
<dbReference type="PANTHER" id="PTHR11086">
    <property type="entry name" value="DEOXYCYTIDYLATE DEAMINASE-RELATED"/>
    <property type="match status" value="1"/>
</dbReference>
<comment type="caution">
    <text evidence="5">The sequence shown here is derived from an EMBL/GenBank/DDBJ whole genome shotgun (WGS) entry which is preliminary data.</text>
</comment>
<sequence length="158" mass="17305">MDKWDQRFCELAKHVSTWSRDSAKVGAVLFSKKGGDITVGYNGFPIGVEDTAERYDDKDTKLEFVVHAEVNAIIAAGSRAQGATLYVYGKPICARCAGPIIQSGIKRVVAMEPKTGTDSRWDKSGKLAYQMFIEAGIDVGFYSVDDENEVVELNTKTA</sequence>
<dbReference type="GO" id="GO:0008270">
    <property type="term" value="F:zinc ion binding"/>
    <property type="evidence" value="ECO:0007669"/>
    <property type="project" value="InterPro"/>
</dbReference>
<feature type="binding site" evidence="3">
    <location>
        <position position="93"/>
    </location>
    <ligand>
        <name>Zn(2+)</name>
        <dbReference type="ChEBI" id="CHEBI:29105"/>
        <note>catalytic</note>
    </ligand>
</feature>
<dbReference type="PROSITE" id="PS51747">
    <property type="entry name" value="CYT_DCMP_DEAMINASES_2"/>
    <property type="match status" value="1"/>
</dbReference>
<reference evidence="5 6" key="1">
    <citation type="submission" date="2018-03" db="EMBL/GenBank/DDBJ databases">
        <title>Whole genome sequencing of Histamine producing bacteria.</title>
        <authorList>
            <person name="Butler K."/>
        </authorList>
    </citation>
    <scope>NUCLEOTIDE SEQUENCE [LARGE SCALE GENOMIC DNA]</scope>
    <source>
        <strain evidence="5 6">Res.4.1</strain>
    </source>
</reference>
<keyword evidence="3" id="KW-0479">Metal-binding</keyword>
<dbReference type="GO" id="GO:0006220">
    <property type="term" value="P:pyrimidine nucleotide metabolic process"/>
    <property type="evidence" value="ECO:0007669"/>
    <property type="project" value="InterPro"/>
</dbReference>
<feature type="active site" description="Proton donor" evidence="2">
    <location>
        <position position="69"/>
    </location>
</feature>
<comment type="cofactor">
    <cofactor evidence="3">
        <name>Zn(2+)</name>
        <dbReference type="ChEBI" id="CHEBI:29105"/>
    </cofactor>
</comment>
<keyword evidence="3" id="KW-0862">Zinc</keyword>
<dbReference type="Proteomes" id="UP000240530">
    <property type="component" value="Unassembled WGS sequence"/>
</dbReference>
<name>A0A2T3KVJ7_PHOLD</name>
<feature type="domain" description="CMP/dCMP-type deaminase" evidence="4">
    <location>
        <begin position="3"/>
        <end position="132"/>
    </location>
</feature>
<evidence type="ECO:0000313" key="5">
    <source>
        <dbReference type="EMBL" id="PSV11131.1"/>
    </source>
</evidence>
<dbReference type="GO" id="GO:0005737">
    <property type="term" value="C:cytoplasm"/>
    <property type="evidence" value="ECO:0007669"/>
    <property type="project" value="TreeGrafter"/>
</dbReference>
<dbReference type="AlphaFoldDB" id="A0A2T3KVJ7"/>
<dbReference type="InterPro" id="IPR016193">
    <property type="entry name" value="Cytidine_deaminase-like"/>
</dbReference>
<dbReference type="PIRSF" id="PIRSF006019">
    <property type="entry name" value="dCMP_deaminase"/>
    <property type="match status" value="1"/>
</dbReference>
<dbReference type="InterPro" id="IPR002125">
    <property type="entry name" value="CMP_dCMP_dom"/>
</dbReference>
<dbReference type="Gene3D" id="3.40.140.10">
    <property type="entry name" value="Cytidine Deaminase, domain 2"/>
    <property type="match status" value="1"/>
</dbReference>
<evidence type="ECO:0000256" key="3">
    <source>
        <dbReference type="PIRSR" id="PIRSR006019-2"/>
    </source>
</evidence>
<gene>
    <name evidence="5" type="ORF">C0W93_09775</name>
</gene>
<dbReference type="InterPro" id="IPR015517">
    <property type="entry name" value="dCMP_deaminase-rel"/>
</dbReference>
<evidence type="ECO:0000256" key="1">
    <source>
        <dbReference type="ARBA" id="ARBA00022801"/>
    </source>
</evidence>
<feature type="binding site" evidence="3">
    <location>
        <position position="96"/>
    </location>
    <ligand>
        <name>Zn(2+)</name>
        <dbReference type="ChEBI" id="CHEBI:29105"/>
        <note>catalytic</note>
    </ligand>
</feature>
<keyword evidence="1" id="KW-0378">Hydrolase</keyword>
<dbReference type="SUPFAM" id="SSF53927">
    <property type="entry name" value="Cytidine deaminase-like"/>
    <property type="match status" value="1"/>
</dbReference>
<accession>A0A2T3KVJ7</accession>
<dbReference type="GO" id="GO:0004132">
    <property type="term" value="F:dCMP deaminase activity"/>
    <property type="evidence" value="ECO:0007669"/>
    <property type="project" value="InterPro"/>
</dbReference>
<evidence type="ECO:0000313" key="6">
    <source>
        <dbReference type="Proteomes" id="UP000240530"/>
    </source>
</evidence>